<dbReference type="PANTHER" id="PTHR42700">
    <property type="entry name" value="SULFATE ADENYLYLTRANSFERASE"/>
    <property type="match status" value="1"/>
</dbReference>
<keyword evidence="6" id="KW-0597">Phosphoprotein</keyword>
<comment type="caution">
    <text evidence="10">The sequence shown here is derived from an EMBL/GenBank/DDBJ whole genome shotgun (WGS) entry which is preliminary data.</text>
</comment>
<dbReference type="HAMAP" id="MF_00065">
    <property type="entry name" value="Adenylyl_sulf_kinase"/>
    <property type="match status" value="1"/>
</dbReference>
<dbReference type="CDD" id="cd02027">
    <property type="entry name" value="APSK"/>
    <property type="match status" value="1"/>
</dbReference>
<dbReference type="InterPro" id="IPR002891">
    <property type="entry name" value="APS"/>
</dbReference>
<reference evidence="11" key="1">
    <citation type="journal article" date="2019" name="Int. J. Syst. Evol. Microbiol.">
        <title>The Global Catalogue of Microorganisms (GCM) 10K type strain sequencing project: providing services to taxonomists for standard genome sequencing and annotation.</title>
        <authorList>
            <consortium name="The Broad Institute Genomics Platform"/>
            <consortium name="The Broad Institute Genome Sequencing Center for Infectious Disease"/>
            <person name="Wu L."/>
            <person name="Ma J."/>
        </authorList>
    </citation>
    <scope>NUCLEOTIDE SEQUENCE [LARGE SCALE GENOMIC DNA]</scope>
    <source>
        <strain evidence="11">IBRC-M 10987</strain>
    </source>
</reference>
<dbReference type="NCBIfam" id="NF003013">
    <property type="entry name" value="PRK03846.1"/>
    <property type="match status" value="1"/>
</dbReference>
<feature type="compositionally biased region" description="Basic and acidic residues" evidence="8">
    <location>
        <begin position="156"/>
        <end position="165"/>
    </location>
</feature>
<gene>
    <name evidence="6 10" type="primary">cysC</name>
    <name evidence="10" type="ORF">ACFOZ8_06630</name>
</gene>
<dbReference type="Pfam" id="PF01583">
    <property type="entry name" value="APS_kinase"/>
    <property type="match status" value="1"/>
</dbReference>
<dbReference type="Gene3D" id="3.40.50.300">
    <property type="entry name" value="P-loop containing nucleotide triphosphate hydrolases"/>
    <property type="match status" value="1"/>
</dbReference>
<dbReference type="NCBIfam" id="TIGR00455">
    <property type="entry name" value="apsK"/>
    <property type="match status" value="1"/>
</dbReference>
<dbReference type="SUPFAM" id="SSF52540">
    <property type="entry name" value="P-loop containing nucleoside triphosphate hydrolases"/>
    <property type="match status" value="1"/>
</dbReference>
<accession>A0ABV8K000</accession>
<evidence type="ECO:0000256" key="3">
    <source>
        <dbReference type="ARBA" id="ARBA00022679"/>
    </source>
</evidence>
<evidence type="ECO:0000313" key="11">
    <source>
        <dbReference type="Proteomes" id="UP001595715"/>
    </source>
</evidence>
<comment type="similarity">
    <text evidence="6 7">Belongs to the APS kinase family.</text>
</comment>
<dbReference type="RefSeq" id="WP_377718023.1">
    <property type="nucleotide sequence ID" value="NZ_JBHSAM010000017.1"/>
</dbReference>
<dbReference type="Proteomes" id="UP001595715">
    <property type="component" value="Unassembled WGS sequence"/>
</dbReference>
<name>A0ABV8K000_9BACL</name>
<dbReference type="EC" id="2.7.1.25" evidence="2 6"/>
<evidence type="ECO:0000256" key="2">
    <source>
        <dbReference type="ARBA" id="ARBA00012121"/>
    </source>
</evidence>
<dbReference type="PANTHER" id="PTHR42700:SF1">
    <property type="entry name" value="SULFATE ADENYLYLTRANSFERASE"/>
    <property type="match status" value="1"/>
</dbReference>
<feature type="compositionally biased region" description="Basic and acidic residues" evidence="8">
    <location>
        <begin position="19"/>
        <end position="32"/>
    </location>
</feature>
<evidence type="ECO:0000256" key="4">
    <source>
        <dbReference type="ARBA" id="ARBA00022741"/>
    </source>
</evidence>
<comment type="catalytic activity">
    <reaction evidence="1 6 7">
        <text>adenosine 5'-phosphosulfate + ATP = 3'-phosphoadenylyl sulfate + ADP + H(+)</text>
        <dbReference type="Rhea" id="RHEA:24152"/>
        <dbReference type="ChEBI" id="CHEBI:15378"/>
        <dbReference type="ChEBI" id="CHEBI:30616"/>
        <dbReference type="ChEBI" id="CHEBI:58243"/>
        <dbReference type="ChEBI" id="CHEBI:58339"/>
        <dbReference type="ChEBI" id="CHEBI:456216"/>
        <dbReference type="EC" id="2.7.1.25"/>
    </reaction>
</comment>
<protein>
    <recommendedName>
        <fullName evidence="2 6">Adenylyl-sulfate kinase</fullName>
        <ecNumber evidence="2 6">2.7.1.25</ecNumber>
    </recommendedName>
    <alternativeName>
        <fullName evidence="6">APS kinase</fullName>
    </alternativeName>
    <alternativeName>
        <fullName evidence="6">ATP adenosine-5'-phosphosulfate 3'-phosphotransferase</fullName>
    </alternativeName>
    <alternativeName>
        <fullName evidence="6">Adenosine-5'-phosphosulfate kinase</fullName>
    </alternativeName>
</protein>
<organism evidence="10 11">
    <name type="scientific">Paenibacillus xanthanilyticus</name>
    <dbReference type="NCBI Taxonomy" id="1783531"/>
    <lineage>
        <taxon>Bacteria</taxon>
        <taxon>Bacillati</taxon>
        <taxon>Bacillota</taxon>
        <taxon>Bacilli</taxon>
        <taxon>Bacillales</taxon>
        <taxon>Paenibacillaceae</taxon>
        <taxon>Paenibacillus</taxon>
    </lineage>
</organism>
<dbReference type="EMBL" id="JBHSAM010000017">
    <property type="protein sequence ID" value="MFC4099331.1"/>
    <property type="molecule type" value="Genomic_DNA"/>
</dbReference>
<keyword evidence="4 6" id="KW-0547">Nucleotide-binding</keyword>
<feature type="active site" description="Phosphoserine intermediate" evidence="6">
    <location>
        <position position="119"/>
    </location>
</feature>
<evidence type="ECO:0000256" key="8">
    <source>
        <dbReference type="SAM" id="MobiDB-lite"/>
    </source>
</evidence>
<comment type="pathway">
    <text evidence="6 7">Sulfur metabolism; hydrogen sulfide biosynthesis; sulfite from sulfate: step 2/3.</text>
</comment>
<dbReference type="GO" id="GO:0004020">
    <property type="term" value="F:adenylylsulfate kinase activity"/>
    <property type="evidence" value="ECO:0007669"/>
    <property type="project" value="UniProtKB-EC"/>
</dbReference>
<evidence type="ECO:0000256" key="7">
    <source>
        <dbReference type="RuleBase" id="RU004347"/>
    </source>
</evidence>
<keyword evidence="3 6" id="KW-0808">Transferase</keyword>
<dbReference type="InterPro" id="IPR059117">
    <property type="entry name" value="APS_kinase_dom"/>
</dbReference>
<proteinExistence type="inferred from homology"/>
<keyword evidence="6 7" id="KW-0418">Kinase</keyword>
<evidence type="ECO:0000256" key="6">
    <source>
        <dbReference type="HAMAP-Rule" id="MF_00065"/>
    </source>
</evidence>
<comment type="function">
    <text evidence="6 7">Catalyzes the synthesis of activated sulfate.</text>
</comment>
<feature type="binding site" evidence="6">
    <location>
        <begin position="45"/>
        <end position="52"/>
    </location>
    <ligand>
        <name>ATP</name>
        <dbReference type="ChEBI" id="CHEBI:30616"/>
    </ligand>
</feature>
<feature type="region of interest" description="Disordered" evidence="8">
    <location>
        <begin position="156"/>
        <end position="183"/>
    </location>
</feature>
<evidence type="ECO:0000256" key="1">
    <source>
        <dbReference type="ARBA" id="ARBA00001823"/>
    </source>
</evidence>
<evidence type="ECO:0000313" key="10">
    <source>
        <dbReference type="EMBL" id="MFC4099331.1"/>
    </source>
</evidence>
<dbReference type="InterPro" id="IPR050512">
    <property type="entry name" value="Sulf_AdTrans/APS_kinase"/>
</dbReference>
<keyword evidence="11" id="KW-1185">Reference proteome</keyword>
<dbReference type="InterPro" id="IPR027417">
    <property type="entry name" value="P-loop_NTPase"/>
</dbReference>
<feature type="region of interest" description="Disordered" evidence="8">
    <location>
        <begin position="1"/>
        <end position="33"/>
    </location>
</feature>
<feature type="domain" description="APS kinase" evidence="9">
    <location>
        <begin position="38"/>
        <end position="187"/>
    </location>
</feature>
<sequence>MPSESVGEGQRPAAASHIVRHESSVTKEERTRRAGHRGGIVWFTGLPGSGKSTLAGAVERALFDRGVQVFLLDGDNLRHGLNGDLGFTREDRRENVRRIGETAKLMKEAGLIVLVACVSPYREEREMARAIVAEGSFIEVYVKCSVAECERRDPKGHYRKARDGEIPDFTGVSAPYEAPPSPEVTVDTEAESVAEAAGRIVGYVTACGWMAK</sequence>
<evidence type="ECO:0000259" key="9">
    <source>
        <dbReference type="Pfam" id="PF01583"/>
    </source>
</evidence>
<keyword evidence="5 6" id="KW-0067">ATP-binding</keyword>
<evidence type="ECO:0000256" key="5">
    <source>
        <dbReference type="ARBA" id="ARBA00022840"/>
    </source>
</evidence>